<evidence type="ECO:0000313" key="1">
    <source>
        <dbReference type="EMBL" id="ATB32977.1"/>
    </source>
</evidence>
<keyword evidence="2" id="KW-1185">Reference proteome</keyword>
<sequence length="262" mass="28171">MSLGKAKWAGAALVATALVIGFAFRGDPVSAPPTPQPVLKSVAAPTEAMARMEVQAAKTARERLARIPEPVVPQTVGGFAPEEIAKVSGVYREMLAVQGLYNQRLSRERLVARVLETSQGVDIAARTLTDPSFAREAFGESQAEARFFSIDVLKAAARKGDAAPLERSTEAVAQQLSQSDDGTTPLDAGRSADLRDMVRAYIEVKGVEAFSDGNSRLVSAMGYSPTSSPRVKSLYDEVLFIRLRQQFGRERAASMTAALLDR</sequence>
<accession>A0A250IP84</accession>
<dbReference type="Proteomes" id="UP000217289">
    <property type="component" value="Chromosome"/>
</dbReference>
<name>A0A250IP84_9BACT</name>
<organism evidence="1 2">
    <name type="scientific">Melittangium boletus DSM 14713</name>
    <dbReference type="NCBI Taxonomy" id="1294270"/>
    <lineage>
        <taxon>Bacteria</taxon>
        <taxon>Pseudomonadati</taxon>
        <taxon>Myxococcota</taxon>
        <taxon>Myxococcia</taxon>
        <taxon>Myxococcales</taxon>
        <taxon>Cystobacterineae</taxon>
        <taxon>Archangiaceae</taxon>
        <taxon>Melittangium</taxon>
    </lineage>
</organism>
<gene>
    <name evidence="1" type="ORF">MEBOL_006466</name>
</gene>
<dbReference type="RefSeq" id="WP_245919024.1">
    <property type="nucleotide sequence ID" value="NZ_CP022163.1"/>
</dbReference>
<proteinExistence type="predicted"/>
<dbReference type="AlphaFoldDB" id="A0A250IP84"/>
<reference evidence="1 2" key="1">
    <citation type="submission" date="2017-06" db="EMBL/GenBank/DDBJ databases">
        <authorList>
            <person name="Kim H.J."/>
            <person name="Triplett B.A."/>
        </authorList>
    </citation>
    <scope>NUCLEOTIDE SEQUENCE [LARGE SCALE GENOMIC DNA]</scope>
    <source>
        <strain evidence="1 2">DSM 14713</strain>
    </source>
</reference>
<dbReference type="EMBL" id="CP022163">
    <property type="protein sequence ID" value="ATB32977.1"/>
    <property type="molecule type" value="Genomic_DNA"/>
</dbReference>
<protein>
    <submittedName>
        <fullName evidence="1">Uncharacterized protein</fullName>
    </submittedName>
</protein>
<evidence type="ECO:0000313" key="2">
    <source>
        <dbReference type="Proteomes" id="UP000217289"/>
    </source>
</evidence>
<dbReference type="KEGG" id="mbd:MEBOL_006466"/>